<dbReference type="EMBL" id="UZAL01033879">
    <property type="protein sequence ID" value="VDP64306.1"/>
    <property type="molecule type" value="Genomic_DNA"/>
</dbReference>
<organism evidence="1 2">
    <name type="scientific">Schistosoma mattheei</name>
    <dbReference type="NCBI Taxonomy" id="31246"/>
    <lineage>
        <taxon>Eukaryota</taxon>
        <taxon>Metazoa</taxon>
        <taxon>Spiralia</taxon>
        <taxon>Lophotrochozoa</taxon>
        <taxon>Platyhelminthes</taxon>
        <taxon>Trematoda</taxon>
        <taxon>Digenea</taxon>
        <taxon>Strigeidida</taxon>
        <taxon>Schistosomatoidea</taxon>
        <taxon>Schistosomatidae</taxon>
        <taxon>Schistosoma</taxon>
    </lineage>
</organism>
<dbReference type="Proteomes" id="UP000269396">
    <property type="component" value="Unassembled WGS sequence"/>
</dbReference>
<reference evidence="1 2" key="1">
    <citation type="submission" date="2018-11" db="EMBL/GenBank/DDBJ databases">
        <authorList>
            <consortium name="Pathogen Informatics"/>
        </authorList>
    </citation>
    <scope>NUCLEOTIDE SEQUENCE [LARGE SCALE GENOMIC DNA]</scope>
    <source>
        <strain>Denwood</strain>
        <strain evidence="2">Zambia</strain>
    </source>
</reference>
<sequence>MRGYHMRFPETTSPSFTYLMEEMDYFKRIWSGITLHAIWMEACKRRCATSYSLKSLVIPTLRQRIAINV</sequence>
<name>A0A183PHD5_9TREM</name>
<evidence type="ECO:0000313" key="2">
    <source>
        <dbReference type="Proteomes" id="UP000269396"/>
    </source>
</evidence>
<proteinExistence type="predicted"/>
<accession>A0A183PHD5</accession>
<keyword evidence="2" id="KW-1185">Reference proteome</keyword>
<protein>
    <submittedName>
        <fullName evidence="1">Uncharacterized protein</fullName>
    </submittedName>
</protein>
<dbReference type="AlphaFoldDB" id="A0A183PHD5"/>
<evidence type="ECO:0000313" key="1">
    <source>
        <dbReference type="EMBL" id="VDP64306.1"/>
    </source>
</evidence>
<gene>
    <name evidence="1" type="ORF">SMTD_LOCUS13771</name>
</gene>